<comment type="caution">
    <text evidence="1">The sequence shown here is derived from an EMBL/GenBank/DDBJ whole genome shotgun (WGS) entry which is preliminary data.</text>
</comment>
<proteinExistence type="predicted"/>
<sequence length="41" mass="5245">HLNRLPEKRQYELFDSYYLMPSLMHFEYFIYNMVRDELNLD</sequence>
<evidence type="ECO:0000313" key="1">
    <source>
        <dbReference type="EMBL" id="GAH94554.1"/>
    </source>
</evidence>
<dbReference type="AlphaFoldDB" id="X1KWM3"/>
<reference evidence="1" key="1">
    <citation type="journal article" date="2014" name="Front. Microbiol.">
        <title>High frequency of phylogenetically diverse reductive dehalogenase-homologous genes in deep subseafloor sedimentary metagenomes.</title>
        <authorList>
            <person name="Kawai M."/>
            <person name="Futagami T."/>
            <person name="Toyoda A."/>
            <person name="Takaki Y."/>
            <person name="Nishi S."/>
            <person name="Hori S."/>
            <person name="Arai W."/>
            <person name="Tsubouchi T."/>
            <person name="Morono Y."/>
            <person name="Uchiyama I."/>
            <person name="Ito T."/>
            <person name="Fujiyama A."/>
            <person name="Inagaki F."/>
            <person name="Takami H."/>
        </authorList>
    </citation>
    <scope>NUCLEOTIDE SEQUENCE</scope>
    <source>
        <strain evidence="1">Expedition CK06-06</strain>
    </source>
</reference>
<gene>
    <name evidence="1" type="ORF">S03H2_71809</name>
</gene>
<name>X1KWM3_9ZZZZ</name>
<protein>
    <submittedName>
        <fullName evidence="1">Uncharacterized protein</fullName>
    </submittedName>
</protein>
<accession>X1KWM3</accession>
<dbReference type="EMBL" id="BARU01048238">
    <property type="protein sequence ID" value="GAH94554.1"/>
    <property type="molecule type" value="Genomic_DNA"/>
</dbReference>
<organism evidence="1">
    <name type="scientific">marine sediment metagenome</name>
    <dbReference type="NCBI Taxonomy" id="412755"/>
    <lineage>
        <taxon>unclassified sequences</taxon>
        <taxon>metagenomes</taxon>
        <taxon>ecological metagenomes</taxon>
    </lineage>
</organism>
<feature type="non-terminal residue" evidence="1">
    <location>
        <position position="1"/>
    </location>
</feature>